<reference evidence="2" key="1">
    <citation type="submission" date="2020-07" db="EMBL/GenBank/DDBJ databases">
        <title>Multicomponent nature underlies the extraordinary mechanical properties of spider dragline silk.</title>
        <authorList>
            <person name="Kono N."/>
            <person name="Nakamura H."/>
            <person name="Mori M."/>
            <person name="Yoshida Y."/>
            <person name="Ohtoshi R."/>
            <person name="Malay A.D."/>
            <person name="Moran D.A.P."/>
            <person name="Tomita M."/>
            <person name="Numata K."/>
            <person name="Arakawa K."/>
        </authorList>
    </citation>
    <scope>NUCLEOTIDE SEQUENCE</scope>
</reference>
<sequence length="83" mass="9576">MRSVLTTGESKSRNIERGKKCQESSWRMRTCIDSSRINGHTIMKETANENDPGRLVDVEAPVRGWLGHAVKHRHLQRMSLRTF</sequence>
<keyword evidence="3" id="KW-1185">Reference proteome</keyword>
<name>A0A8X6L5A9_TRICU</name>
<dbReference type="EMBL" id="BMAO01034334">
    <property type="protein sequence ID" value="GFQ95911.1"/>
    <property type="molecule type" value="Genomic_DNA"/>
</dbReference>
<gene>
    <name evidence="2" type="ORF">TNCT_727721</name>
</gene>
<evidence type="ECO:0000313" key="3">
    <source>
        <dbReference type="Proteomes" id="UP000887116"/>
    </source>
</evidence>
<evidence type="ECO:0000313" key="2">
    <source>
        <dbReference type="EMBL" id="GFQ95911.1"/>
    </source>
</evidence>
<dbReference type="Proteomes" id="UP000887116">
    <property type="component" value="Unassembled WGS sequence"/>
</dbReference>
<feature type="compositionally biased region" description="Basic and acidic residues" evidence="1">
    <location>
        <begin position="10"/>
        <end position="21"/>
    </location>
</feature>
<protein>
    <submittedName>
        <fullName evidence="2">Uncharacterized protein</fullName>
    </submittedName>
</protein>
<evidence type="ECO:0000256" key="1">
    <source>
        <dbReference type="SAM" id="MobiDB-lite"/>
    </source>
</evidence>
<proteinExistence type="predicted"/>
<dbReference type="AlphaFoldDB" id="A0A8X6L5A9"/>
<feature type="region of interest" description="Disordered" evidence="1">
    <location>
        <begin position="1"/>
        <end position="21"/>
    </location>
</feature>
<comment type="caution">
    <text evidence="2">The sequence shown here is derived from an EMBL/GenBank/DDBJ whole genome shotgun (WGS) entry which is preliminary data.</text>
</comment>
<dbReference type="OrthoDB" id="10421774at2759"/>
<organism evidence="2 3">
    <name type="scientific">Trichonephila clavata</name>
    <name type="common">Joro spider</name>
    <name type="synonym">Nephila clavata</name>
    <dbReference type="NCBI Taxonomy" id="2740835"/>
    <lineage>
        <taxon>Eukaryota</taxon>
        <taxon>Metazoa</taxon>
        <taxon>Ecdysozoa</taxon>
        <taxon>Arthropoda</taxon>
        <taxon>Chelicerata</taxon>
        <taxon>Arachnida</taxon>
        <taxon>Araneae</taxon>
        <taxon>Araneomorphae</taxon>
        <taxon>Entelegynae</taxon>
        <taxon>Araneoidea</taxon>
        <taxon>Nephilidae</taxon>
        <taxon>Trichonephila</taxon>
    </lineage>
</organism>
<accession>A0A8X6L5A9</accession>